<evidence type="ECO:0000313" key="2">
    <source>
        <dbReference type="EMBL" id="EBA05916.1"/>
    </source>
</evidence>
<proteinExistence type="predicted"/>
<dbReference type="AlphaFoldDB" id="A3KAC5"/>
<evidence type="ECO:0000313" key="3">
    <source>
        <dbReference type="Proteomes" id="UP000005713"/>
    </source>
</evidence>
<comment type="caution">
    <text evidence="2">The sequence shown here is derived from an EMBL/GenBank/DDBJ whole genome shotgun (WGS) entry which is preliminary data.</text>
</comment>
<feature type="chain" id="PRO_5002655332" description="Lipoprotein" evidence="1">
    <location>
        <begin position="18"/>
        <end position="161"/>
    </location>
</feature>
<gene>
    <name evidence="2" type="ORF">SSE37_15868</name>
</gene>
<evidence type="ECO:0008006" key="4">
    <source>
        <dbReference type="Google" id="ProtNLM"/>
    </source>
</evidence>
<evidence type="ECO:0000256" key="1">
    <source>
        <dbReference type="SAM" id="SignalP"/>
    </source>
</evidence>
<protein>
    <recommendedName>
        <fullName evidence="4">Lipoprotein</fullName>
    </recommendedName>
</protein>
<feature type="signal peptide" evidence="1">
    <location>
        <begin position="1"/>
        <end position="17"/>
    </location>
</feature>
<name>A3KAC5_SAGS3</name>
<dbReference type="Proteomes" id="UP000005713">
    <property type="component" value="Unassembled WGS sequence"/>
</dbReference>
<reference evidence="2 3" key="1">
    <citation type="submission" date="2006-06" db="EMBL/GenBank/DDBJ databases">
        <authorList>
            <person name="Moran M.A."/>
            <person name="Ferriera S."/>
            <person name="Johnson J."/>
            <person name="Kravitz S."/>
            <person name="Beeson K."/>
            <person name="Sutton G."/>
            <person name="Rogers Y.-H."/>
            <person name="Friedman R."/>
            <person name="Frazier M."/>
            <person name="Venter J.C."/>
        </authorList>
    </citation>
    <scope>NUCLEOTIDE SEQUENCE [LARGE SCALE GENOMIC DNA]</scope>
    <source>
        <strain evidence="2 3">E-37</strain>
    </source>
</reference>
<sequence>MRWLVAALVLCTTQAQALSCLKPDVVRTYKEVDASPDRWGAAVGRLDFDESRLPEPPQNDPNAAPPETPLRAQLVGKTLDRDGFTKPFQGNVTLIVQCYGPWCAQPKSGRKYLVFLKREPNRHVAFADPCGTRLFADPSREDLDRVNSCFRNGPCTEQGLP</sequence>
<dbReference type="eggNOG" id="ENOG5032ZUG">
    <property type="taxonomic scope" value="Bacteria"/>
</dbReference>
<organism evidence="2 3">
    <name type="scientific">Sagittula stellata (strain ATCC 700073 / DSM 11524 / E-37)</name>
    <dbReference type="NCBI Taxonomy" id="388399"/>
    <lineage>
        <taxon>Bacteria</taxon>
        <taxon>Pseudomonadati</taxon>
        <taxon>Pseudomonadota</taxon>
        <taxon>Alphaproteobacteria</taxon>
        <taxon>Rhodobacterales</taxon>
        <taxon>Roseobacteraceae</taxon>
        <taxon>Sagittula</taxon>
    </lineage>
</organism>
<accession>A3KAC5</accession>
<keyword evidence="1" id="KW-0732">Signal</keyword>
<dbReference type="EMBL" id="AAYA01000021">
    <property type="protein sequence ID" value="EBA05916.1"/>
    <property type="molecule type" value="Genomic_DNA"/>
</dbReference>
<dbReference type="OrthoDB" id="8451541at2"/>
<keyword evidence="3" id="KW-1185">Reference proteome</keyword>
<dbReference type="RefSeq" id="WP_005863605.1">
    <property type="nucleotide sequence ID" value="NZ_AAYA01000021.1"/>
</dbReference>